<evidence type="ECO:0000313" key="2">
    <source>
        <dbReference type="EMBL" id="KIK55251.1"/>
    </source>
</evidence>
<dbReference type="OrthoDB" id="3263887at2759"/>
<dbReference type="HOGENOM" id="CLU_154015_0_0_1"/>
<dbReference type="InterPro" id="IPR009413">
    <property type="entry name" value="Aegerolysin-typ"/>
</dbReference>
<dbReference type="AlphaFoldDB" id="A0A0D0BKI3"/>
<dbReference type="Pfam" id="PF06355">
    <property type="entry name" value="Aegerolysin"/>
    <property type="match status" value="1"/>
</dbReference>
<organism evidence="2 3">
    <name type="scientific">Collybiopsis luxurians FD-317 M1</name>
    <dbReference type="NCBI Taxonomy" id="944289"/>
    <lineage>
        <taxon>Eukaryota</taxon>
        <taxon>Fungi</taxon>
        <taxon>Dikarya</taxon>
        <taxon>Basidiomycota</taxon>
        <taxon>Agaricomycotina</taxon>
        <taxon>Agaricomycetes</taxon>
        <taxon>Agaricomycetidae</taxon>
        <taxon>Agaricales</taxon>
        <taxon>Marasmiineae</taxon>
        <taxon>Omphalotaceae</taxon>
        <taxon>Collybiopsis</taxon>
        <taxon>Collybiopsis luxurians</taxon>
    </lineage>
</organism>
<proteinExistence type="inferred from homology"/>
<evidence type="ECO:0000256" key="1">
    <source>
        <dbReference type="ARBA" id="ARBA00010795"/>
    </source>
</evidence>
<accession>A0A0D0BKI3</accession>
<dbReference type="Proteomes" id="UP000053593">
    <property type="component" value="Unassembled WGS sequence"/>
</dbReference>
<name>A0A0D0BKI3_9AGAR</name>
<dbReference type="EMBL" id="KN834808">
    <property type="protein sequence ID" value="KIK55251.1"/>
    <property type="molecule type" value="Genomic_DNA"/>
</dbReference>
<dbReference type="GO" id="GO:0019836">
    <property type="term" value="P:symbiont-mediated hemolysis of host erythrocyte"/>
    <property type="evidence" value="ECO:0007669"/>
    <property type="project" value="InterPro"/>
</dbReference>
<gene>
    <name evidence="2" type="ORF">GYMLUDRAFT_248853</name>
</gene>
<sequence>MSDQLTNQATPNESTCSVAVTFENKTDLTLIRVEAELEHGIWATNQYPPEIISPHSVGKWKSESNGFMTGTAGYVKYAMDSGKESILRVYWSNPFAGSNSYDGSIAGPKEHEYVWSYTGGTGNNASVSFKLEKK</sequence>
<reference evidence="2 3" key="1">
    <citation type="submission" date="2014-04" db="EMBL/GenBank/DDBJ databases">
        <title>Evolutionary Origins and Diversification of the Mycorrhizal Mutualists.</title>
        <authorList>
            <consortium name="DOE Joint Genome Institute"/>
            <consortium name="Mycorrhizal Genomics Consortium"/>
            <person name="Kohler A."/>
            <person name="Kuo A."/>
            <person name="Nagy L.G."/>
            <person name="Floudas D."/>
            <person name="Copeland A."/>
            <person name="Barry K.W."/>
            <person name="Cichocki N."/>
            <person name="Veneault-Fourrey C."/>
            <person name="LaButti K."/>
            <person name="Lindquist E.A."/>
            <person name="Lipzen A."/>
            <person name="Lundell T."/>
            <person name="Morin E."/>
            <person name="Murat C."/>
            <person name="Riley R."/>
            <person name="Ohm R."/>
            <person name="Sun H."/>
            <person name="Tunlid A."/>
            <person name="Henrissat B."/>
            <person name="Grigoriev I.V."/>
            <person name="Hibbett D.S."/>
            <person name="Martin F."/>
        </authorList>
    </citation>
    <scope>NUCLEOTIDE SEQUENCE [LARGE SCALE GENOMIC DNA]</scope>
    <source>
        <strain evidence="2 3">FD-317 M1</strain>
    </source>
</reference>
<dbReference type="Gene3D" id="2.60.270.50">
    <property type="match status" value="1"/>
</dbReference>
<evidence type="ECO:0008006" key="4">
    <source>
        <dbReference type="Google" id="ProtNLM"/>
    </source>
</evidence>
<comment type="similarity">
    <text evidence="1">Belongs to the aegerolysin family.</text>
</comment>
<keyword evidence="3" id="KW-1185">Reference proteome</keyword>
<evidence type="ECO:0000313" key="3">
    <source>
        <dbReference type="Proteomes" id="UP000053593"/>
    </source>
</evidence>
<protein>
    <recommendedName>
        <fullName evidence="4">Crystal protein ET79</fullName>
    </recommendedName>
</protein>